<evidence type="ECO:0000313" key="3">
    <source>
        <dbReference type="EMBL" id="MXU88080.1"/>
    </source>
</evidence>
<name>A0A6B0UEW2_IXORI</name>
<sequence length="100" mass="11228">MYLSFSQAYHVLCFCLCASVAAQLMSGFALLRCSGDGSGGWQFTIHMYKFQKRNKQEKRSPHHSGGGGNMDDHAHVCTKRKKKKKKDLLLLPSSLYTTTL</sequence>
<feature type="compositionally biased region" description="Basic residues" evidence="1">
    <location>
        <begin position="76"/>
        <end position="85"/>
    </location>
</feature>
<protein>
    <submittedName>
        <fullName evidence="3">Putative secreted protein</fullName>
    </submittedName>
</protein>
<evidence type="ECO:0000256" key="2">
    <source>
        <dbReference type="SAM" id="SignalP"/>
    </source>
</evidence>
<proteinExistence type="predicted"/>
<evidence type="ECO:0000256" key="1">
    <source>
        <dbReference type="SAM" id="MobiDB-lite"/>
    </source>
</evidence>
<organism evidence="3">
    <name type="scientific">Ixodes ricinus</name>
    <name type="common">Common tick</name>
    <name type="synonym">Acarus ricinus</name>
    <dbReference type="NCBI Taxonomy" id="34613"/>
    <lineage>
        <taxon>Eukaryota</taxon>
        <taxon>Metazoa</taxon>
        <taxon>Ecdysozoa</taxon>
        <taxon>Arthropoda</taxon>
        <taxon>Chelicerata</taxon>
        <taxon>Arachnida</taxon>
        <taxon>Acari</taxon>
        <taxon>Parasitiformes</taxon>
        <taxon>Ixodida</taxon>
        <taxon>Ixodoidea</taxon>
        <taxon>Ixodidae</taxon>
        <taxon>Ixodinae</taxon>
        <taxon>Ixodes</taxon>
    </lineage>
</organism>
<dbReference type="EMBL" id="GIFC01005997">
    <property type="protein sequence ID" value="MXU88080.1"/>
    <property type="molecule type" value="Transcribed_RNA"/>
</dbReference>
<feature type="signal peptide" evidence="2">
    <location>
        <begin position="1"/>
        <end position="22"/>
    </location>
</feature>
<keyword evidence="2" id="KW-0732">Signal</keyword>
<accession>A0A6B0UEW2</accession>
<feature type="chain" id="PRO_5025360919" evidence="2">
    <location>
        <begin position="23"/>
        <end position="100"/>
    </location>
</feature>
<feature type="compositionally biased region" description="Basic residues" evidence="1">
    <location>
        <begin position="52"/>
        <end position="62"/>
    </location>
</feature>
<feature type="region of interest" description="Disordered" evidence="1">
    <location>
        <begin position="52"/>
        <end position="85"/>
    </location>
</feature>
<reference evidence="3" key="1">
    <citation type="submission" date="2019-12" db="EMBL/GenBank/DDBJ databases">
        <title>An insight into the sialome of adult female Ixodes ricinus ticks feeding for 6 days.</title>
        <authorList>
            <person name="Perner J."/>
            <person name="Ribeiro J.M.C."/>
        </authorList>
    </citation>
    <scope>NUCLEOTIDE SEQUENCE</scope>
    <source>
        <strain evidence="3">Semi-engorged</strain>
        <tissue evidence="3">Salivary glands</tissue>
    </source>
</reference>
<dbReference type="AlphaFoldDB" id="A0A6B0UEW2"/>